<proteinExistence type="predicted"/>
<sequence>MAVWERAARLPAIKNQIG</sequence>
<dbReference type="VEuPathDB" id="VectorBase:LDEU000378"/>
<name>A0A443SVX5_9ACAR</name>
<evidence type="ECO:0000313" key="1">
    <source>
        <dbReference type="EMBL" id="RWS31660.1"/>
    </source>
</evidence>
<accession>A0A443SVX5</accession>
<organism evidence="1 2">
    <name type="scientific">Leptotrombidium deliense</name>
    <dbReference type="NCBI Taxonomy" id="299467"/>
    <lineage>
        <taxon>Eukaryota</taxon>
        <taxon>Metazoa</taxon>
        <taxon>Ecdysozoa</taxon>
        <taxon>Arthropoda</taxon>
        <taxon>Chelicerata</taxon>
        <taxon>Arachnida</taxon>
        <taxon>Acari</taxon>
        <taxon>Acariformes</taxon>
        <taxon>Trombidiformes</taxon>
        <taxon>Prostigmata</taxon>
        <taxon>Anystina</taxon>
        <taxon>Parasitengona</taxon>
        <taxon>Trombiculoidea</taxon>
        <taxon>Trombiculidae</taxon>
        <taxon>Leptotrombidium</taxon>
    </lineage>
</organism>
<evidence type="ECO:0000313" key="2">
    <source>
        <dbReference type="Proteomes" id="UP000288716"/>
    </source>
</evidence>
<comment type="caution">
    <text evidence="1">The sequence shown here is derived from an EMBL/GenBank/DDBJ whole genome shotgun (WGS) entry which is preliminary data.</text>
</comment>
<dbReference type="Proteomes" id="UP000288716">
    <property type="component" value="Unassembled WGS sequence"/>
</dbReference>
<dbReference type="EMBL" id="NCKV01000095">
    <property type="protein sequence ID" value="RWS31660.1"/>
    <property type="molecule type" value="Genomic_DNA"/>
</dbReference>
<dbReference type="AlphaFoldDB" id="A0A443SVX5"/>
<keyword evidence="2" id="KW-1185">Reference proteome</keyword>
<reference evidence="1 2" key="1">
    <citation type="journal article" date="2018" name="Gigascience">
        <title>Genomes of trombidid mites reveal novel predicted allergens and laterally-transferred genes associated with secondary metabolism.</title>
        <authorList>
            <person name="Dong X."/>
            <person name="Chaisiri K."/>
            <person name="Xia D."/>
            <person name="Armstrong S.D."/>
            <person name="Fang Y."/>
            <person name="Donnelly M.J."/>
            <person name="Kadowaki T."/>
            <person name="McGarry J.W."/>
            <person name="Darby A.C."/>
            <person name="Makepeace B.L."/>
        </authorList>
    </citation>
    <scope>NUCLEOTIDE SEQUENCE [LARGE SCALE GENOMIC DNA]</scope>
    <source>
        <strain evidence="1">UoL-UT</strain>
    </source>
</reference>
<gene>
    <name evidence="1" type="ORF">B4U80_00736</name>
</gene>
<protein>
    <submittedName>
        <fullName evidence="1">Uncharacterized protein</fullName>
    </submittedName>
</protein>